<dbReference type="InterPro" id="IPR000843">
    <property type="entry name" value="HTH_LacI"/>
</dbReference>
<dbReference type="SUPFAM" id="SSF53822">
    <property type="entry name" value="Periplasmic binding protein-like I"/>
    <property type="match status" value="1"/>
</dbReference>
<dbReference type="SMART" id="SM00354">
    <property type="entry name" value="HTH_LACI"/>
    <property type="match status" value="1"/>
</dbReference>
<gene>
    <name evidence="5" type="ORF">EDD62_0286</name>
</gene>
<evidence type="ECO:0000313" key="6">
    <source>
        <dbReference type="Proteomes" id="UP000277108"/>
    </source>
</evidence>
<proteinExistence type="predicted"/>
<dbReference type="EMBL" id="RKRK01000002">
    <property type="protein sequence ID" value="RPF57657.1"/>
    <property type="molecule type" value="Genomic_DNA"/>
</dbReference>
<feature type="domain" description="HTH lacI-type" evidence="4">
    <location>
        <begin position="2"/>
        <end position="56"/>
    </location>
</feature>
<keyword evidence="6" id="KW-1185">Reference proteome</keyword>
<dbReference type="RefSeq" id="WP_123807250.1">
    <property type="nucleotide sequence ID" value="NZ_RKRK01000002.1"/>
</dbReference>
<dbReference type="AlphaFoldDB" id="A0A3N5BJ35"/>
<reference evidence="5 6" key="1">
    <citation type="submission" date="2018-11" db="EMBL/GenBank/DDBJ databases">
        <title>Genomic Encyclopedia of Type Strains, Phase IV (KMG-IV): sequencing the most valuable type-strain genomes for metagenomic binning, comparative biology and taxonomic classification.</title>
        <authorList>
            <person name="Goeker M."/>
        </authorList>
    </citation>
    <scope>NUCLEOTIDE SEQUENCE [LARGE SCALE GENOMIC DNA]</scope>
    <source>
        <strain evidence="5 6">DSM 29158</strain>
    </source>
</reference>
<dbReference type="CDD" id="cd01392">
    <property type="entry name" value="HTH_LacI"/>
    <property type="match status" value="1"/>
</dbReference>
<dbReference type="Gene3D" id="1.10.260.40">
    <property type="entry name" value="lambda repressor-like DNA-binding domains"/>
    <property type="match status" value="1"/>
</dbReference>
<protein>
    <submittedName>
        <fullName evidence="5">LacI family transcriptional regulator</fullName>
    </submittedName>
</protein>
<name>A0A3N5BJ35_9BACL</name>
<evidence type="ECO:0000256" key="3">
    <source>
        <dbReference type="ARBA" id="ARBA00023163"/>
    </source>
</evidence>
<dbReference type="Proteomes" id="UP000277108">
    <property type="component" value="Unassembled WGS sequence"/>
</dbReference>
<keyword evidence="1" id="KW-0805">Transcription regulation</keyword>
<dbReference type="Pfam" id="PF00356">
    <property type="entry name" value="LacI"/>
    <property type="match status" value="1"/>
</dbReference>
<comment type="caution">
    <text evidence="5">The sequence shown here is derived from an EMBL/GenBank/DDBJ whole genome shotgun (WGS) entry which is preliminary data.</text>
</comment>
<sequence>MVTLKDVAKKANVSPSTVSRVMSNSKDISENTRKKVTKIMDELGYVPNITARKLVTNQSNTIGLVLKTISIEMRQNPFFTEVLTSISSVCEEKRFSTIMTTSYTSEDLLNEVKALVLSKAVDGFILLYSMENDPIYKYLVDNEVPFVVIGKKINNDPNVMFVDNDNIEASYNLTKYMSGLGHRSLLFLSENNTYEVNKDRLTGFLKVCKEDNIQHKYVNEVVSRDEITNLLINEDIRKNYTGIVTTDSMLNLNLLSALYKLNVNIPDDIQTCTFTDSYLSESACPPQTVVNIYPENLGKIAAKSLLEILQKEDAVMHSSIIPTSIIERDSTKQLKS</sequence>
<dbReference type="InterPro" id="IPR028082">
    <property type="entry name" value="Peripla_BP_I"/>
</dbReference>
<dbReference type="PRINTS" id="PR00036">
    <property type="entry name" value="HTHLACI"/>
</dbReference>
<dbReference type="InterPro" id="IPR046335">
    <property type="entry name" value="LacI/GalR-like_sensor"/>
</dbReference>
<evidence type="ECO:0000256" key="2">
    <source>
        <dbReference type="ARBA" id="ARBA00023125"/>
    </source>
</evidence>
<dbReference type="PANTHER" id="PTHR30146:SF109">
    <property type="entry name" value="HTH-TYPE TRANSCRIPTIONAL REGULATOR GALS"/>
    <property type="match status" value="1"/>
</dbReference>
<evidence type="ECO:0000256" key="1">
    <source>
        <dbReference type="ARBA" id="ARBA00023015"/>
    </source>
</evidence>
<dbReference type="InterPro" id="IPR010982">
    <property type="entry name" value="Lambda_DNA-bd_dom_sf"/>
</dbReference>
<dbReference type="PROSITE" id="PS00356">
    <property type="entry name" value="HTH_LACI_1"/>
    <property type="match status" value="1"/>
</dbReference>
<dbReference type="GO" id="GO:0003700">
    <property type="term" value="F:DNA-binding transcription factor activity"/>
    <property type="evidence" value="ECO:0007669"/>
    <property type="project" value="TreeGrafter"/>
</dbReference>
<keyword evidence="3" id="KW-0804">Transcription</keyword>
<organism evidence="5 6">
    <name type="scientific">Abyssicoccus albus</name>
    <dbReference type="NCBI Taxonomy" id="1817405"/>
    <lineage>
        <taxon>Bacteria</taxon>
        <taxon>Bacillati</taxon>
        <taxon>Bacillota</taxon>
        <taxon>Bacilli</taxon>
        <taxon>Bacillales</taxon>
        <taxon>Abyssicoccaceae</taxon>
    </lineage>
</organism>
<evidence type="ECO:0000313" key="5">
    <source>
        <dbReference type="EMBL" id="RPF57657.1"/>
    </source>
</evidence>
<dbReference type="Pfam" id="PF13377">
    <property type="entry name" value="Peripla_BP_3"/>
    <property type="match status" value="1"/>
</dbReference>
<dbReference type="CDD" id="cd06294">
    <property type="entry name" value="PBP1_MalR-like"/>
    <property type="match status" value="1"/>
</dbReference>
<accession>A0A3N5BJ35</accession>
<evidence type="ECO:0000259" key="4">
    <source>
        <dbReference type="PROSITE" id="PS50932"/>
    </source>
</evidence>
<dbReference type="SUPFAM" id="SSF47413">
    <property type="entry name" value="lambda repressor-like DNA-binding domains"/>
    <property type="match status" value="1"/>
</dbReference>
<dbReference type="PROSITE" id="PS50932">
    <property type="entry name" value="HTH_LACI_2"/>
    <property type="match status" value="1"/>
</dbReference>
<dbReference type="OrthoDB" id="43195at2"/>
<dbReference type="Gene3D" id="3.40.50.2300">
    <property type="match status" value="2"/>
</dbReference>
<dbReference type="PANTHER" id="PTHR30146">
    <property type="entry name" value="LACI-RELATED TRANSCRIPTIONAL REPRESSOR"/>
    <property type="match status" value="1"/>
</dbReference>
<dbReference type="GO" id="GO:0000976">
    <property type="term" value="F:transcription cis-regulatory region binding"/>
    <property type="evidence" value="ECO:0007669"/>
    <property type="project" value="TreeGrafter"/>
</dbReference>
<keyword evidence="2" id="KW-0238">DNA-binding</keyword>